<gene>
    <name evidence="1" type="ORF">GCM10010411_62110</name>
</gene>
<dbReference type="EMBL" id="BAAATD010000009">
    <property type="protein sequence ID" value="GAA2618256.1"/>
    <property type="molecule type" value="Genomic_DNA"/>
</dbReference>
<dbReference type="Proteomes" id="UP001501509">
    <property type="component" value="Unassembled WGS sequence"/>
</dbReference>
<keyword evidence="2" id="KW-1185">Reference proteome</keyword>
<evidence type="ECO:0000313" key="2">
    <source>
        <dbReference type="Proteomes" id="UP001501509"/>
    </source>
</evidence>
<evidence type="ECO:0000313" key="1">
    <source>
        <dbReference type="EMBL" id="GAA2618256.1"/>
    </source>
</evidence>
<name>A0ABN3Q652_9ACTN</name>
<evidence type="ECO:0008006" key="3">
    <source>
        <dbReference type="Google" id="ProtNLM"/>
    </source>
</evidence>
<dbReference type="RefSeq" id="WP_344546028.1">
    <property type="nucleotide sequence ID" value="NZ_BAAATD010000009.1"/>
</dbReference>
<reference evidence="1 2" key="1">
    <citation type="journal article" date="2019" name="Int. J. Syst. Evol. Microbiol.">
        <title>The Global Catalogue of Microorganisms (GCM) 10K type strain sequencing project: providing services to taxonomists for standard genome sequencing and annotation.</title>
        <authorList>
            <consortium name="The Broad Institute Genomics Platform"/>
            <consortium name="The Broad Institute Genome Sequencing Center for Infectious Disease"/>
            <person name="Wu L."/>
            <person name="Ma J."/>
        </authorList>
    </citation>
    <scope>NUCLEOTIDE SEQUENCE [LARGE SCALE GENOMIC DNA]</scope>
    <source>
        <strain evidence="1 2">JCM 6833</strain>
    </source>
</reference>
<sequence>MNLTKTPTTVERVHADYRTVKRLGHWTTARHIEVRAHRGGAVIDLRSPRIPEGDIEVRLDLDHAWVKVLVDDDTEIDSWDLRFVRRGRVKDWTGENGSGRRVRLVGEIRSAEVRVHRGGIATLSALFSREFLDEARKVRKEGGTPSIPDPGYEG</sequence>
<comment type="caution">
    <text evidence="1">The sequence shown here is derived from an EMBL/GenBank/DDBJ whole genome shotgun (WGS) entry which is preliminary data.</text>
</comment>
<accession>A0ABN3Q652</accession>
<proteinExistence type="predicted"/>
<protein>
    <recommendedName>
        <fullName evidence="3">SRPBCC family protein</fullName>
    </recommendedName>
</protein>
<organism evidence="1 2">
    <name type="scientific">Actinomadura fulvescens</name>
    <dbReference type="NCBI Taxonomy" id="46160"/>
    <lineage>
        <taxon>Bacteria</taxon>
        <taxon>Bacillati</taxon>
        <taxon>Actinomycetota</taxon>
        <taxon>Actinomycetes</taxon>
        <taxon>Streptosporangiales</taxon>
        <taxon>Thermomonosporaceae</taxon>
        <taxon>Actinomadura</taxon>
    </lineage>
</organism>